<name>X1C4E6_9ZZZZ</name>
<accession>X1C4E6</accession>
<evidence type="ECO:0000313" key="1">
    <source>
        <dbReference type="EMBL" id="GAG88227.1"/>
    </source>
</evidence>
<reference evidence="1" key="1">
    <citation type="journal article" date="2014" name="Front. Microbiol.">
        <title>High frequency of phylogenetically diverse reductive dehalogenase-homologous genes in deep subseafloor sedimentary metagenomes.</title>
        <authorList>
            <person name="Kawai M."/>
            <person name="Futagami T."/>
            <person name="Toyoda A."/>
            <person name="Takaki Y."/>
            <person name="Nishi S."/>
            <person name="Hori S."/>
            <person name="Arai W."/>
            <person name="Tsubouchi T."/>
            <person name="Morono Y."/>
            <person name="Uchiyama I."/>
            <person name="Ito T."/>
            <person name="Fujiyama A."/>
            <person name="Inagaki F."/>
            <person name="Takami H."/>
        </authorList>
    </citation>
    <scope>NUCLEOTIDE SEQUENCE</scope>
    <source>
        <strain evidence="1">Expedition CK06-06</strain>
    </source>
</reference>
<dbReference type="EMBL" id="BART01011700">
    <property type="protein sequence ID" value="GAG88227.1"/>
    <property type="molecule type" value="Genomic_DNA"/>
</dbReference>
<protein>
    <submittedName>
        <fullName evidence="1">Uncharacterized protein</fullName>
    </submittedName>
</protein>
<feature type="non-terminal residue" evidence="1">
    <location>
        <position position="1"/>
    </location>
</feature>
<organism evidence="1">
    <name type="scientific">marine sediment metagenome</name>
    <dbReference type="NCBI Taxonomy" id="412755"/>
    <lineage>
        <taxon>unclassified sequences</taxon>
        <taxon>metagenomes</taxon>
        <taxon>ecological metagenomes</taxon>
    </lineage>
</organism>
<proteinExistence type="predicted"/>
<dbReference type="AlphaFoldDB" id="X1C4E6"/>
<sequence length="77" mass="9432">VAAVGRLEATTTFDIKFYLWYKLLKMNREKMVEIRVKFQDQKKRYSHSFREMQARMSFAKKWDKYCIEDEDALSRVQ</sequence>
<comment type="caution">
    <text evidence="1">The sequence shown here is derived from an EMBL/GenBank/DDBJ whole genome shotgun (WGS) entry which is preliminary data.</text>
</comment>
<gene>
    <name evidence="1" type="ORF">S01H4_24791</name>
</gene>